<dbReference type="OrthoDB" id="5553410at2759"/>
<sequence>MDAISDSSDRYCSHMNEDHSDAILYCKSWPGARKARMLSINAREMEFEFETLFRKRLPLKITFDPILQNSSEVRPRLIDMMNEAIDNLGLSRVEVNTLERPCSSVIAISLLILRVSALYLIPVAHVGEALFILRPKLRQYRVSQGNQVYWYASCLLAGMFLIYQFGRLAAAKVNKKDIDGHHKKL</sequence>
<evidence type="ECO:0000313" key="4">
    <source>
        <dbReference type="Proteomes" id="UP000886653"/>
    </source>
</evidence>
<proteinExistence type="predicted"/>
<dbReference type="AlphaFoldDB" id="A0A9P6NTS1"/>
<keyword evidence="4" id="KW-1185">Reference proteome</keyword>
<feature type="transmembrane region" description="Helical" evidence="1">
    <location>
        <begin position="105"/>
        <end position="127"/>
    </location>
</feature>
<protein>
    <recommendedName>
        <fullName evidence="2">DUF2470 domain-containing protein</fullName>
    </recommendedName>
</protein>
<dbReference type="EMBL" id="MU167213">
    <property type="protein sequence ID" value="KAG0151482.1"/>
    <property type="molecule type" value="Genomic_DNA"/>
</dbReference>
<dbReference type="Pfam" id="PF10615">
    <property type="entry name" value="DUF2470"/>
    <property type="match status" value="1"/>
</dbReference>
<dbReference type="InterPro" id="IPR019595">
    <property type="entry name" value="DUF2470"/>
</dbReference>
<name>A0A9P6NTS1_9BASI</name>
<evidence type="ECO:0000256" key="1">
    <source>
        <dbReference type="SAM" id="Phobius"/>
    </source>
</evidence>
<keyword evidence="1" id="KW-0472">Membrane</keyword>
<keyword evidence="1" id="KW-1133">Transmembrane helix</keyword>
<gene>
    <name evidence="3" type="ORF">CROQUDRAFT_544857</name>
</gene>
<accession>A0A9P6NTS1</accession>
<dbReference type="PANTHER" id="PTHR37783">
    <property type="entry name" value="MEMBRANE PROTEIN, PUTATIVE (AFU_ORTHOLOGUE AFUA_1G04315)-RELATED"/>
    <property type="match status" value="1"/>
</dbReference>
<feature type="transmembrane region" description="Helical" evidence="1">
    <location>
        <begin position="148"/>
        <end position="166"/>
    </location>
</feature>
<comment type="caution">
    <text evidence="3">The sequence shown here is derived from an EMBL/GenBank/DDBJ whole genome shotgun (WGS) entry which is preliminary data.</text>
</comment>
<organism evidence="3 4">
    <name type="scientific">Cronartium quercuum f. sp. fusiforme G11</name>
    <dbReference type="NCBI Taxonomy" id="708437"/>
    <lineage>
        <taxon>Eukaryota</taxon>
        <taxon>Fungi</taxon>
        <taxon>Dikarya</taxon>
        <taxon>Basidiomycota</taxon>
        <taxon>Pucciniomycotina</taxon>
        <taxon>Pucciniomycetes</taxon>
        <taxon>Pucciniales</taxon>
        <taxon>Coleosporiaceae</taxon>
        <taxon>Cronartium</taxon>
    </lineage>
</organism>
<dbReference type="PANTHER" id="PTHR37783:SF1">
    <property type="entry name" value="MEMBRANE PROTEIN, PUTATIVE (AFU_ORTHOLOGUE AFUA_1G04315)-RELATED"/>
    <property type="match status" value="1"/>
</dbReference>
<dbReference type="InterPro" id="IPR037119">
    <property type="entry name" value="Haem_oxidase_HugZ-like_sf"/>
</dbReference>
<reference evidence="3" key="1">
    <citation type="submission" date="2013-11" db="EMBL/GenBank/DDBJ databases">
        <title>Genome sequence of the fusiform rust pathogen reveals effectors for host alternation and coevolution with pine.</title>
        <authorList>
            <consortium name="DOE Joint Genome Institute"/>
            <person name="Smith K."/>
            <person name="Pendleton A."/>
            <person name="Kubisiak T."/>
            <person name="Anderson C."/>
            <person name="Salamov A."/>
            <person name="Aerts A."/>
            <person name="Riley R."/>
            <person name="Clum A."/>
            <person name="Lindquist E."/>
            <person name="Ence D."/>
            <person name="Campbell M."/>
            <person name="Kronenberg Z."/>
            <person name="Feau N."/>
            <person name="Dhillon B."/>
            <person name="Hamelin R."/>
            <person name="Burleigh J."/>
            <person name="Smith J."/>
            <person name="Yandell M."/>
            <person name="Nelson C."/>
            <person name="Grigoriev I."/>
            <person name="Davis J."/>
        </authorList>
    </citation>
    <scope>NUCLEOTIDE SEQUENCE</scope>
    <source>
        <strain evidence="3">G11</strain>
    </source>
</reference>
<dbReference type="Proteomes" id="UP000886653">
    <property type="component" value="Unassembled WGS sequence"/>
</dbReference>
<evidence type="ECO:0000313" key="3">
    <source>
        <dbReference type="EMBL" id="KAG0151482.1"/>
    </source>
</evidence>
<dbReference type="Gene3D" id="3.20.180.10">
    <property type="entry name" value="PNP-oxidase-like"/>
    <property type="match status" value="1"/>
</dbReference>
<evidence type="ECO:0000259" key="2">
    <source>
        <dbReference type="Pfam" id="PF10615"/>
    </source>
</evidence>
<keyword evidence="1" id="KW-0812">Transmembrane</keyword>
<feature type="domain" description="DUF2470" evidence="2">
    <location>
        <begin position="8"/>
        <end position="80"/>
    </location>
</feature>